<feature type="compositionally biased region" description="Basic and acidic residues" evidence="2">
    <location>
        <begin position="554"/>
        <end position="567"/>
    </location>
</feature>
<protein>
    <submittedName>
        <fullName evidence="3">Uncharacterized protein</fullName>
    </submittedName>
</protein>
<organism evidence="3 4">
    <name type="scientific">Dactylellina haptotyla (strain CBS 200.50)</name>
    <name type="common">Nematode-trapping fungus</name>
    <name type="synonym">Monacrosporium haptotylum</name>
    <dbReference type="NCBI Taxonomy" id="1284197"/>
    <lineage>
        <taxon>Eukaryota</taxon>
        <taxon>Fungi</taxon>
        <taxon>Dikarya</taxon>
        <taxon>Ascomycota</taxon>
        <taxon>Pezizomycotina</taxon>
        <taxon>Orbiliomycetes</taxon>
        <taxon>Orbiliales</taxon>
        <taxon>Orbiliaceae</taxon>
        <taxon>Dactylellina</taxon>
    </lineage>
</organism>
<dbReference type="OrthoDB" id="428895at2759"/>
<dbReference type="GO" id="GO:0005634">
    <property type="term" value="C:nucleus"/>
    <property type="evidence" value="ECO:0007669"/>
    <property type="project" value="TreeGrafter"/>
</dbReference>
<dbReference type="PANTHER" id="PTHR12794">
    <property type="entry name" value="GEMIN2"/>
    <property type="match status" value="1"/>
</dbReference>
<gene>
    <name evidence="3" type="ORF">H072_9668</name>
</gene>
<dbReference type="OMA" id="KWIWALL"/>
<dbReference type="GO" id="GO:0032797">
    <property type="term" value="C:SMN complex"/>
    <property type="evidence" value="ECO:0007669"/>
    <property type="project" value="TreeGrafter"/>
</dbReference>
<dbReference type="InterPro" id="IPR035426">
    <property type="entry name" value="Gemin2/Brr1"/>
</dbReference>
<dbReference type="Pfam" id="PF04938">
    <property type="entry name" value="SIP1"/>
    <property type="match status" value="1"/>
</dbReference>
<evidence type="ECO:0000256" key="2">
    <source>
        <dbReference type="SAM" id="MobiDB-lite"/>
    </source>
</evidence>
<feature type="compositionally biased region" description="Polar residues" evidence="2">
    <location>
        <begin position="13"/>
        <end position="31"/>
    </location>
</feature>
<dbReference type="EMBL" id="AQGS01000823">
    <property type="protein sequence ID" value="EPS36757.1"/>
    <property type="molecule type" value="Genomic_DNA"/>
</dbReference>
<keyword evidence="4" id="KW-1185">Reference proteome</keyword>
<dbReference type="PANTHER" id="PTHR12794:SF0">
    <property type="entry name" value="GEM-ASSOCIATED PROTEIN 2"/>
    <property type="match status" value="1"/>
</dbReference>
<feature type="region of interest" description="Disordered" evidence="2">
    <location>
        <begin position="193"/>
        <end position="235"/>
    </location>
</feature>
<accession>S8BND2</accession>
<proteinExistence type="inferred from homology"/>
<feature type="compositionally biased region" description="Acidic residues" evidence="2">
    <location>
        <begin position="33"/>
        <end position="57"/>
    </location>
</feature>
<comment type="caution">
    <text evidence="3">The sequence shown here is derived from an EMBL/GenBank/DDBJ whole genome shotgun (WGS) entry which is preliminary data.</text>
</comment>
<dbReference type="Gene3D" id="1.20.58.1070">
    <property type="match status" value="1"/>
</dbReference>
<reference evidence="4" key="2">
    <citation type="submission" date="2013-04" db="EMBL/GenBank/DDBJ databases">
        <title>Genomic mechanisms accounting for the adaptation to parasitism in nematode-trapping fungi.</title>
        <authorList>
            <person name="Ahren D.G."/>
        </authorList>
    </citation>
    <scope>NUCLEOTIDE SEQUENCE [LARGE SCALE GENOMIC DNA]</scope>
    <source>
        <strain evidence="4">CBS 200.50</strain>
    </source>
</reference>
<name>S8BND2_DACHA</name>
<evidence type="ECO:0000313" key="4">
    <source>
        <dbReference type="Proteomes" id="UP000015100"/>
    </source>
</evidence>
<comment type="similarity">
    <text evidence="1">Belongs to the gemin-2 family.</text>
</comment>
<dbReference type="GO" id="GO:0000387">
    <property type="term" value="P:spliceosomal snRNP assembly"/>
    <property type="evidence" value="ECO:0007669"/>
    <property type="project" value="InterPro"/>
</dbReference>
<dbReference type="Proteomes" id="UP000015100">
    <property type="component" value="Unassembled WGS sequence"/>
</dbReference>
<feature type="compositionally biased region" description="Acidic residues" evidence="2">
    <location>
        <begin position="225"/>
        <end position="235"/>
    </location>
</feature>
<evidence type="ECO:0000256" key="1">
    <source>
        <dbReference type="ARBA" id="ARBA00025758"/>
    </source>
</evidence>
<feature type="compositionally biased region" description="Basic and acidic residues" evidence="2">
    <location>
        <begin position="193"/>
        <end position="206"/>
    </location>
</feature>
<sequence length="608" mass="66997">MAKRKRSGKRTTSHQATDNVLPSTSAEQPQNLDYEDALNEGDEFPVEEEEIVEEQDYVWDSKPLKSSRNGLFGSGPKGYVDPGTNQRGAFPELQGLDDDVDLSTPAADGLSYLRMVRCDDVLIHEARRVPNLLTASQFQGSAPGIKASAIVIAAPAPTPVLTGRPVPTNVDSLLYDDDNVAAYNEAAAQKVSHETENVAVKDEESKPNVTEYGRLSYNDESNYPENEDADDCDGEEWDEDVYDEYSDSGSSAYYDDGAYIARPAPTLPTALPQKSIPPRVISQDWHNSLLTNFRATRDAIVTTPFEESEETFPAIPTEWRDFMVENQPSLPILQSITSENAIKALKHVRKNVGWANVHEWQGKWIWALLARANDVGILMNEEVSVIRELGKKAVFNLGKAADAREKLVESGGKDWWDEELQGKLFEYMYSGGQTEQPAVDGMVDVHVEDWDGGVKLDDQVEIPIEDAANKSGDDVTEGRPLKKMALFKPRVMVVSKPKTVSGLAVPSISVIPATPEPNNFDSPMEDSLSSGAEAVPAQTQHEPDFIPTDVSSATEEKPEDSKEENAKGSDVGTITHRIPDVKTLFALDMIVSVVGEMFGQRDLLLERR</sequence>
<feature type="region of interest" description="Disordered" evidence="2">
    <location>
        <begin position="1"/>
        <end position="87"/>
    </location>
</feature>
<feature type="compositionally biased region" description="Basic residues" evidence="2">
    <location>
        <begin position="1"/>
        <end position="12"/>
    </location>
</feature>
<dbReference type="HOGENOM" id="CLU_449055_0_0_1"/>
<dbReference type="AlphaFoldDB" id="S8BND2"/>
<feature type="region of interest" description="Disordered" evidence="2">
    <location>
        <begin position="511"/>
        <end position="573"/>
    </location>
</feature>
<evidence type="ECO:0000313" key="3">
    <source>
        <dbReference type="EMBL" id="EPS36757.1"/>
    </source>
</evidence>
<reference evidence="3 4" key="1">
    <citation type="journal article" date="2013" name="PLoS Genet.">
        <title>Genomic mechanisms accounting for the adaptation to parasitism in nematode-trapping fungi.</title>
        <authorList>
            <person name="Meerupati T."/>
            <person name="Andersson K.M."/>
            <person name="Friman E."/>
            <person name="Kumar D."/>
            <person name="Tunlid A."/>
            <person name="Ahren D."/>
        </authorList>
    </citation>
    <scope>NUCLEOTIDE SEQUENCE [LARGE SCALE GENOMIC DNA]</scope>
    <source>
        <strain evidence="3 4">CBS 200.50</strain>
    </source>
</reference>